<dbReference type="Proteomes" id="UP000276133">
    <property type="component" value="Unassembled WGS sequence"/>
</dbReference>
<reference evidence="1 2" key="1">
    <citation type="journal article" date="2018" name="Sci. Rep.">
        <title>Genomic signatures of local adaptation to the degree of environmental predictability in rotifers.</title>
        <authorList>
            <person name="Franch-Gras L."/>
            <person name="Hahn C."/>
            <person name="Garcia-Roger E.M."/>
            <person name="Carmona M.J."/>
            <person name="Serra M."/>
            <person name="Gomez A."/>
        </authorList>
    </citation>
    <scope>NUCLEOTIDE SEQUENCE [LARGE SCALE GENOMIC DNA]</scope>
    <source>
        <strain evidence="1">HYR1</strain>
    </source>
</reference>
<evidence type="ECO:0000313" key="2">
    <source>
        <dbReference type="Proteomes" id="UP000276133"/>
    </source>
</evidence>
<dbReference type="AlphaFoldDB" id="A0A3M7SPS8"/>
<evidence type="ECO:0000313" key="1">
    <source>
        <dbReference type="EMBL" id="RNA37851.1"/>
    </source>
</evidence>
<sequence>MYSEVGLIKRLKDHKAKALRLSRLGVLDHIHSLYPSTIGEQREQVGLGGVRPDPIHIYGAGAQLAVHVHTVQKTGSAAVHKVGAMLLLLHRRVHVHVGMREARSVDHVGAVAATAAAAASYQALKLRHQAVLAGKVGVALLLHGVHGHVPGIEAAGAAAIAAAHQRIDRAVGAADRVVPVLVSAAPVDAGHHVKIGRLLLKLVLKAEIVVVSAVLKLGSGGQLPLLGAVFVGVLDKDGLGAAVGRERVVQILYGRLRHLLGGHYDKADASAVRGVLVAQDAHLDHLAVLGEQVGELLLVVACRYVSDVQVCVLGLFAVGPGIGDLEPLVLDLKSVQSFDGRLGVLLVGVLDKAVAEAVACVPVVHQLAGLERPDVRKDPVEVVLLDRLGQIVHDQVARKMMMEKNLKQKKREKKKHRPIFCMQFAALPNSYIQSLVLSRAVVASQISVANNLSNMAIARQLHPLVVYC</sequence>
<name>A0A3M7SPS8_BRAPC</name>
<gene>
    <name evidence="1" type="ORF">BpHYR1_037411</name>
</gene>
<keyword evidence="2" id="KW-1185">Reference proteome</keyword>
<protein>
    <submittedName>
        <fullName evidence="1">Uncharacterized protein</fullName>
    </submittedName>
</protein>
<organism evidence="1 2">
    <name type="scientific">Brachionus plicatilis</name>
    <name type="common">Marine rotifer</name>
    <name type="synonym">Brachionus muelleri</name>
    <dbReference type="NCBI Taxonomy" id="10195"/>
    <lineage>
        <taxon>Eukaryota</taxon>
        <taxon>Metazoa</taxon>
        <taxon>Spiralia</taxon>
        <taxon>Gnathifera</taxon>
        <taxon>Rotifera</taxon>
        <taxon>Eurotatoria</taxon>
        <taxon>Monogononta</taxon>
        <taxon>Pseudotrocha</taxon>
        <taxon>Ploima</taxon>
        <taxon>Brachionidae</taxon>
        <taxon>Brachionus</taxon>
    </lineage>
</organism>
<proteinExistence type="predicted"/>
<accession>A0A3M7SPS8</accession>
<dbReference type="EMBL" id="REGN01000969">
    <property type="protein sequence ID" value="RNA37851.1"/>
    <property type="molecule type" value="Genomic_DNA"/>
</dbReference>
<comment type="caution">
    <text evidence="1">The sequence shown here is derived from an EMBL/GenBank/DDBJ whole genome shotgun (WGS) entry which is preliminary data.</text>
</comment>